<feature type="transmembrane region" description="Helical" evidence="10">
    <location>
        <begin position="333"/>
        <end position="354"/>
    </location>
</feature>
<feature type="transmembrane region" description="Helical" evidence="10">
    <location>
        <begin position="57"/>
        <end position="77"/>
    </location>
</feature>
<evidence type="ECO:0000256" key="9">
    <source>
        <dbReference type="ARBA" id="ARBA00023136"/>
    </source>
</evidence>
<comment type="subcellular location">
    <subcellularLocation>
        <location evidence="2 10">Cell membrane</location>
        <topology evidence="2 10">Multi-pass membrane protein</topology>
    </subcellularLocation>
</comment>
<proteinExistence type="inferred from homology"/>
<evidence type="ECO:0000313" key="13">
    <source>
        <dbReference type="EMBL" id="MBB4934184.1"/>
    </source>
</evidence>
<dbReference type="Proteomes" id="UP000523007">
    <property type="component" value="Unassembled WGS sequence"/>
</dbReference>
<keyword evidence="4" id="KW-0813">Transport</keyword>
<evidence type="ECO:0000256" key="1">
    <source>
        <dbReference type="ARBA" id="ARBA00003510"/>
    </source>
</evidence>
<dbReference type="GO" id="GO:0035435">
    <property type="term" value="P:phosphate ion transmembrane transport"/>
    <property type="evidence" value="ECO:0007669"/>
    <property type="project" value="InterPro"/>
</dbReference>
<keyword evidence="9 10" id="KW-0472">Membrane</keyword>
<feature type="transmembrane region" description="Helical" evidence="10">
    <location>
        <begin position="182"/>
        <end position="208"/>
    </location>
</feature>
<gene>
    <name evidence="13" type="ORF">F4561_005004</name>
</gene>
<dbReference type="EMBL" id="JACHJT010000001">
    <property type="protein sequence ID" value="MBB4934184.1"/>
    <property type="molecule type" value="Genomic_DNA"/>
</dbReference>
<dbReference type="Gene3D" id="1.10.3720.10">
    <property type="entry name" value="MetI-like"/>
    <property type="match status" value="1"/>
</dbReference>
<organism evidence="13 14">
    <name type="scientific">Lipingzhangella halophila</name>
    <dbReference type="NCBI Taxonomy" id="1783352"/>
    <lineage>
        <taxon>Bacteria</taxon>
        <taxon>Bacillati</taxon>
        <taxon>Actinomycetota</taxon>
        <taxon>Actinomycetes</taxon>
        <taxon>Streptosporangiales</taxon>
        <taxon>Nocardiopsidaceae</taxon>
        <taxon>Lipingzhangella</taxon>
    </lineage>
</organism>
<feature type="transmembrane region" description="Helical" evidence="10">
    <location>
        <begin position="89"/>
        <end position="120"/>
    </location>
</feature>
<evidence type="ECO:0000256" key="6">
    <source>
        <dbReference type="ARBA" id="ARBA00022592"/>
    </source>
</evidence>
<evidence type="ECO:0000256" key="11">
    <source>
        <dbReference type="SAM" id="MobiDB-lite"/>
    </source>
</evidence>
<evidence type="ECO:0000313" key="14">
    <source>
        <dbReference type="Proteomes" id="UP000523007"/>
    </source>
</evidence>
<dbReference type="GO" id="GO:0005315">
    <property type="term" value="F:phosphate transmembrane transporter activity"/>
    <property type="evidence" value="ECO:0007669"/>
    <property type="project" value="InterPro"/>
</dbReference>
<accession>A0A7W7W5T2</accession>
<evidence type="ECO:0000256" key="10">
    <source>
        <dbReference type="RuleBase" id="RU363043"/>
    </source>
</evidence>
<dbReference type="PANTHER" id="PTHR42922">
    <property type="entry name" value="PHOSPHATE TRANSPORT SYSTEM PERMEASE PROTEIN PSTA"/>
    <property type="match status" value="1"/>
</dbReference>
<feature type="transmembrane region" description="Helical" evidence="10">
    <location>
        <begin position="264"/>
        <end position="285"/>
    </location>
</feature>
<dbReference type="PANTHER" id="PTHR42922:SF1">
    <property type="entry name" value="PHOSPHATE TRANSPORT SYSTEM PERMEASE PROTEIN PSTA"/>
    <property type="match status" value="1"/>
</dbReference>
<evidence type="ECO:0000256" key="2">
    <source>
        <dbReference type="ARBA" id="ARBA00004651"/>
    </source>
</evidence>
<dbReference type="GO" id="GO:0005886">
    <property type="term" value="C:plasma membrane"/>
    <property type="evidence" value="ECO:0007669"/>
    <property type="project" value="UniProtKB-SubCell"/>
</dbReference>
<dbReference type="PROSITE" id="PS50928">
    <property type="entry name" value="ABC_TM1"/>
    <property type="match status" value="1"/>
</dbReference>
<evidence type="ECO:0000256" key="5">
    <source>
        <dbReference type="ARBA" id="ARBA00022475"/>
    </source>
</evidence>
<evidence type="ECO:0000256" key="3">
    <source>
        <dbReference type="ARBA" id="ARBA00007069"/>
    </source>
</evidence>
<reference evidence="13 14" key="1">
    <citation type="submission" date="2020-08" db="EMBL/GenBank/DDBJ databases">
        <title>Sequencing the genomes of 1000 actinobacteria strains.</title>
        <authorList>
            <person name="Klenk H.-P."/>
        </authorList>
    </citation>
    <scope>NUCLEOTIDE SEQUENCE [LARGE SCALE GENOMIC DNA]</scope>
    <source>
        <strain evidence="13 14">DSM 102030</strain>
    </source>
</reference>
<evidence type="ECO:0000259" key="12">
    <source>
        <dbReference type="PROSITE" id="PS50928"/>
    </source>
</evidence>
<comment type="caution">
    <text evidence="13">The sequence shown here is derived from an EMBL/GenBank/DDBJ whole genome shotgun (WGS) entry which is preliminary data.</text>
</comment>
<keyword evidence="5 10" id="KW-1003">Cell membrane</keyword>
<evidence type="ECO:0000256" key="8">
    <source>
        <dbReference type="ARBA" id="ARBA00022989"/>
    </source>
</evidence>
<feature type="region of interest" description="Disordered" evidence="11">
    <location>
        <begin position="1"/>
        <end position="20"/>
    </location>
</feature>
<comment type="function">
    <text evidence="1">Part of the binding-protein-dependent transport system for phosphate; probably responsible for the translocation of the substrate across the membrane.</text>
</comment>
<evidence type="ECO:0000256" key="4">
    <source>
        <dbReference type="ARBA" id="ARBA00022448"/>
    </source>
</evidence>
<keyword evidence="14" id="KW-1185">Reference proteome</keyword>
<feature type="domain" description="ABC transmembrane type-1" evidence="12">
    <location>
        <begin position="145"/>
        <end position="351"/>
    </location>
</feature>
<dbReference type="AlphaFoldDB" id="A0A7W7W5T2"/>
<sequence length="364" mass="38418">MTTTTDKPSTGAPGDGPGTPPQSLLAGSLPRYFPPALLAAVAVVVAGLLLVAGSFSLPLFAIATVVGYAALLTVISTRVENRRKAKDRLVTTIVYTCFGLAMAPLLSLLWTVASMGIVRLDGYFLTVSMSGVTPSMDAGGVYHAIVGTIAITLFAALISIPIGLMTAIYLVEYGEGRLKQAITFFVDVMTGIPSIVAGLFVVALWMMIFGPGNTNGAAGAIALSVLMIPVVVRSSEEMLRLVPDELREASYALGVPKWLTIVKVVLPTATAGITTGIMLAIARVVGETAPLILTAGSSAVSINWNLFDGQMMSLPVFIYSQVRMGDAINYERAWAAALTLILIVMLLFFVARLISRFFAPKLGR</sequence>
<dbReference type="InterPro" id="IPR005672">
    <property type="entry name" value="Phosphate_PstA"/>
</dbReference>
<dbReference type="Pfam" id="PF00528">
    <property type="entry name" value="BPD_transp_1"/>
    <property type="match status" value="1"/>
</dbReference>
<keyword evidence="7 10" id="KW-0812">Transmembrane</keyword>
<dbReference type="CDD" id="cd06261">
    <property type="entry name" value="TM_PBP2"/>
    <property type="match status" value="1"/>
</dbReference>
<protein>
    <recommendedName>
        <fullName evidence="10">Phosphate transport system permease protein PstA</fullName>
    </recommendedName>
</protein>
<keyword evidence="6" id="KW-0592">Phosphate transport</keyword>
<evidence type="ECO:0000256" key="7">
    <source>
        <dbReference type="ARBA" id="ARBA00022692"/>
    </source>
</evidence>
<dbReference type="InterPro" id="IPR035906">
    <property type="entry name" value="MetI-like_sf"/>
</dbReference>
<dbReference type="RefSeq" id="WP_184582060.1">
    <property type="nucleotide sequence ID" value="NZ_JACHJT010000001.1"/>
</dbReference>
<name>A0A7W7W5T2_9ACTN</name>
<feature type="transmembrane region" description="Helical" evidence="10">
    <location>
        <begin position="32"/>
        <end position="51"/>
    </location>
</feature>
<feature type="transmembrane region" description="Helical" evidence="10">
    <location>
        <begin position="214"/>
        <end position="232"/>
    </location>
</feature>
<dbReference type="InterPro" id="IPR000515">
    <property type="entry name" value="MetI-like"/>
</dbReference>
<dbReference type="SUPFAM" id="SSF161098">
    <property type="entry name" value="MetI-like"/>
    <property type="match status" value="1"/>
</dbReference>
<keyword evidence="8 10" id="KW-1133">Transmembrane helix</keyword>
<feature type="transmembrane region" description="Helical" evidence="10">
    <location>
        <begin position="140"/>
        <end position="170"/>
    </location>
</feature>
<comment type="similarity">
    <text evidence="3 10">Belongs to the binding-protein-dependent transport system permease family. CysTW subfamily.</text>
</comment>
<dbReference type="NCBIfam" id="TIGR00974">
    <property type="entry name" value="3a0107s02c"/>
    <property type="match status" value="1"/>
</dbReference>
<dbReference type="InterPro" id="IPR051408">
    <property type="entry name" value="Phosphate_transprt_permease"/>
</dbReference>